<dbReference type="InterPro" id="IPR039448">
    <property type="entry name" value="Beta_helix"/>
</dbReference>
<feature type="domain" description="Right handed beta helix" evidence="1">
    <location>
        <begin position="206"/>
        <end position="339"/>
    </location>
</feature>
<proteinExistence type="predicted"/>
<dbReference type="Proteomes" id="UP000617628">
    <property type="component" value="Unassembled WGS sequence"/>
</dbReference>
<gene>
    <name evidence="2" type="ORF">JIN87_03215</name>
</gene>
<dbReference type="InterPro" id="IPR012334">
    <property type="entry name" value="Pectin_lyas_fold"/>
</dbReference>
<evidence type="ECO:0000313" key="3">
    <source>
        <dbReference type="Proteomes" id="UP000617628"/>
    </source>
</evidence>
<dbReference type="AlphaFoldDB" id="A0A934RT28"/>
<reference evidence="2" key="1">
    <citation type="submission" date="2021-01" db="EMBL/GenBank/DDBJ databases">
        <title>Modified the classification status of verrucomicrobia.</title>
        <authorList>
            <person name="Feng X."/>
        </authorList>
    </citation>
    <scope>NUCLEOTIDE SEQUENCE</scope>
    <source>
        <strain evidence="2">KCTC 13126</strain>
    </source>
</reference>
<evidence type="ECO:0000313" key="2">
    <source>
        <dbReference type="EMBL" id="MBK1875861.1"/>
    </source>
</evidence>
<dbReference type="SMART" id="SM00710">
    <property type="entry name" value="PbH1"/>
    <property type="match status" value="7"/>
</dbReference>
<protein>
    <submittedName>
        <fullName evidence="2">Right-handed parallel beta-helix repeat-containing protein</fullName>
    </submittedName>
</protein>
<evidence type="ECO:0000259" key="1">
    <source>
        <dbReference type="Pfam" id="PF13229"/>
    </source>
</evidence>
<dbReference type="Pfam" id="PF13229">
    <property type="entry name" value="Beta_helix"/>
    <property type="match status" value="1"/>
</dbReference>
<dbReference type="InterPro" id="IPR011050">
    <property type="entry name" value="Pectin_lyase_fold/virulence"/>
</dbReference>
<comment type="caution">
    <text evidence="2">The sequence shown here is derived from an EMBL/GenBank/DDBJ whole genome shotgun (WGS) entry which is preliminary data.</text>
</comment>
<dbReference type="SUPFAM" id="SSF51126">
    <property type="entry name" value="Pectin lyase-like"/>
    <property type="match status" value="1"/>
</dbReference>
<dbReference type="Gene3D" id="2.160.20.10">
    <property type="entry name" value="Single-stranded right-handed beta-helix, Pectin lyase-like"/>
    <property type="match status" value="1"/>
</dbReference>
<sequence length="532" mass="58873">MISRAPQLPPRSLSKLLRYLATTLICCIIASIDLYAVDYYVDSEEGKDRWSGTSPSRAWKSLKRVNQKTFEAGDRILLRAGSVWKGQLSLRGEGQSGRPITLSTYGDGDRPLIEGEGKRDYTLLLRNVQYWEVSGIEITNTGKTRGPGRRGVIVQAEDFGESHHIHLSDLVIRDVNGSLRKKEQQGGSGILVRCEGKEVPSRFVDLMIENCHILRCERNGINFSGNYQRDSWFPSLQVVIRGNLLEGVPGDGIVPIGCDGALVEHNVMRDCPDVLEPSEAAAGIWPWSSDNTIIQYNEVSGHNAKWDGQGFDADFNSFGTVIQYNYSHDNAGGFILICNRGDTLGTPGNMGTKDTVVRYNVSVNDGIREYPTKQAGWFTPVFHITGPVENTKIYNNLIILPKKRIDEIDSEIVHFNNWGGPWPKDTLFANNIFIAEDSVGFHSEEDEGTVYTNNCYFGTFERLPDDEAAILEDPALADASARGDGFEILKAFMLRSDSPCIEAGLQGLEDVSDLFGNVIGNEAVPSVGIHQF</sequence>
<dbReference type="InterPro" id="IPR006626">
    <property type="entry name" value="PbH1"/>
</dbReference>
<keyword evidence="3" id="KW-1185">Reference proteome</keyword>
<organism evidence="2 3">
    <name type="scientific">Pelagicoccus mobilis</name>
    <dbReference type="NCBI Taxonomy" id="415221"/>
    <lineage>
        <taxon>Bacteria</taxon>
        <taxon>Pseudomonadati</taxon>
        <taxon>Verrucomicrobiota</taxon>
        <taxon>Opitutia</taxon>
        <taxon>Puniceicoccales</taxon>
        <taxon>Pelagicoccaceae</taxon>
        <taxon>Pelagicoccus</taxon>
    </lineage>
</organism>
<dbReference type="RefSeq" id="WP_200354076.1">
    <property type="nucleotide sequence ID" value="NZ_JAENIL010000004.1"/>
</dbReference>
<accession>A0A934RT28</accession>
<name>A0A934RT28_9BACT</name>
<dbReference type="EMBL" id="JAENIL010000004">
    <property type="protein sequence ID" value="MBK1875861.1"/>
    <property type="molecule type" value="Genomic_DNA"/>
</dbReference>